<dbReference type="CDD" id="cd03230">
    <property type="entry name" value="ABC_DR_subfamily_A"/>
    <property type="match status" value="1"/>
</dbReference>
<dbReference type="Pfam" id="PF00005">
    <property type="entry name" value="ABC_tran"/>
    <property type="match status" value="1"/>
</dbReference>
<sequence>MPHSAPSLVVDSLRKDFGPVAALDGRMVRVLNGVSLTAHAGAVTTLLGSNGAGKSTTLACAQGLLKPDGGTVRLLGQDPATAGSPLRSRVGVMLQDGGLPPSAKPLQLLRHVAGMYAHPAPVGELAARLGLDELAHTTIRRLSGGQRQRVALAAALVGNPEVVFLDEPSAGLDPQSRQTVFDLIGELRSRGLCIVLTTHLMEDAQRLSDYVYIIDAGTNVAEGTVSELTARATSDAESRTLAFTARPGLAAEPAGAGGGRRPATPLRLAEGTALVEDSPGQYRVTSLGSPADLAAVAAWWAANGVFPTSIAMEPRSLEDVFLEIAEGGRRG</sequence>
<dbReference type="GO" id="GO:0005524">
    <property type="term" value="F:ATP binding"/>
    <property type="evidence" value="ECO:0007669"/>
    <property type="project" value="UniProtKB-KW"/>
</dbReference>
<reference evidence="7 8" key="1">
    <citation type="submission" date="2024-09" db="EMBL/GenBank/DDBJ databases">
        <authorList>
            <person name="Salinas-Garcia M.A."/>
            <person name="Prieme A."/>
        </authorList>
    </citation>
    <scope>NUCLEOTIDE SEQUENCE [LARGE SCALE GENOMIC DNA]</scope>
    <source>
        <strain evidence="7 8">DSM 21081</strain>
    </source>
</reference>
<keyword evidence="8" id="KW-1185">Reference proteome</keyword>
<accession>A0ABV4UKN8</accession>
<proteinExistence type="predicted"/>
<feature type="domain" description="ABC transporter" evidence="6">
    <location>
        <begin position="8"/>
        <end position="241"/>
    </location>
</feature>
<keyword evidence="3" id="KW-0547">Nucleotide-binding</keyword>
<dbReference type="PROSITE" id="PS00211">
    <property type="entry name" value="ABC_TRANSPORTER_1"/>
    <property type="match status" value="1"/>
</dbReference>
<gene>
    <name evidence="7" type="ORF">ACETWP_06205</name>
</gene>
<dbReference type="PANTHER" id="PTHR42711:SF16">
    <property type="entry name" value="ABC TRANSPORTER ATP-BINDING PROTEIN"/>
    <property type="match status" value="1"/>
</dbReference>
<keyword evidence="5" id="KW-0046">Antibiotic resistance</keyword>
<dbReference type="SUPFAM" id="SSF52540">
    <property type="entry name" value="P-loop containing nucleoside triphosphate hydrolases"/>
    <property type="match status" value="1"/>
</dbReference>
<keyword evidence="4 7" id="KW-0067">ATP-binding</keyword>
<comment type="subcellular location">
    <subcellularLocation>
        <location evidence="1">Cell membrane</location>
        <topology evidence="1">Peripheral membrane protein</topology>
    </subcellularLocation>
</comment>
<dbReference type="InterPro" id="IPR003593">
    <property type="entry name" value="AAA+_ATPase"/>
</dbReference>
<evidence type="ECO:0000256" key="1">
    <source>
        <dbReference type="ARBA" id="ARBA00004202"/>
    </source>
</evidence>
<keyword evidence="2" id="KW-0813">Transport</keyword>
<evidence type="ECO:0000256" key="3">
    <source>
        <dbReference type="ARBA" id="ARBA00022741"/>
    </source>
</evidence>
<dbReference type="PROSITE" id="PS50893">
    <property type="entry name" value="ABC_TRANSPORTER_2"/>
    <property type="match status" value="1"/>
</dbReference>
<evidence type="ECO:0000256" key="4">
    <source>
        <dbReference type="ARBA" id="ARBA00022840"/>
    </source>
</evidence>
<dbReference type="InterPro" id="IPR017871">
    <property type="entry name" value="ABC_transporter-like_CS"/>
</dbReference>
<protein>
    <submittedName>
        <fullName evidence="7">ABC transporter ATP-binding protein</fullName>
    </submittedName>
</protein>
<evidence type="ECO:0000256" key="5">
    <source>
        <dbReference type="ARBA" id="ARBA00023251"/>
    </source>
</evidence>
<dbReference type="InterPro" id="IPR050763">
    <property type="entry name" value="ABC_transporter_ATP-binding"/>
</dbReference>
<evidence type="ECO:0000259" key="6">
    <source>
        <dbReference type="PROSITE" id="PS50893"/>
    </source>
</evidence>
<evidence type="ECO:0000256" key="2">
    <source>
        <dbReference type="ARBA" id="ARBA00022448"/>
    </source>
</evidence>
<dbReference type="Proteomes" id="UP001575652">
    <property type="component" value="Unassembled WGS sequence"/>
</dbReference>
<dbReference type="Gene3D" id="3.40.50.300">
    <property type="entry name" value="P-loop containing nucleotide triphosphate hydrolases"/>
    <property type="match status" value="1"/>
</dbReference>
<comment type="caution">
    <text evidence="7">The sequence shown here is derived from an EMBL/GenBank/DDBJ whole genome shotgun (WGS) entry which is preliminary data.</text>
</comment>
<dbReference type="SMART" id="SM00382">
    <property type="entry name" value="AAA"/>
    <property type="match status" value="1"/>
</dbReference>
<organism evidence="7 8">
    <name type="scientific">Arthrobacter halodurans</name>
    <dbReference type="NCBI Taxonomy" id="516699"/>
    <lineage>
        <taxon>Bacteria</taxon>
        <taxon>Bacillati</taxon>
        <taxon>Actinomycetota</taxon>
        <taxon>Actinomycetes</taxon>
        <taxon>Micrococcales</taxon>
        <taxon>Micrococcaceae</taxon>
        <taxon>Arthrobacter</taxon>
    </lineage>
</organism>
<dbReference type="RefSeq" id="WP_373971350.1">
    <property type="nucleotide sequence ID" value="NZ_JBHDLJ010000004.1"/>
</dbReference>
<evidence type="ECO:0000313" key="7">
    <source>
        <dbReference type="EMBL" id="MFB0834177.1"/>
    </source>
</evidence>
<dbReference type="PANTHER" id="PTHR42711">
    <property type="entry name" value="ABC TRANSPORTER ATP-BINDING PROTEIN"/>
    <property type="match status" value="1"/>
</dbReference>
<dbReference type="InterPro" id="IPR027417">
    <property type="entry name" value="P-loop_NTPase"/>
</dbReference>
<dbReference type="EMBL" id="JBHDLJ010000004">
    <property type="protein sequence ID" value="MFB0834177.1"/>
    <property type="molecule type" value="Genomic_DNA"/>
</dbReference>
<name>A0ABV4UKN8_9MICC</name>
<dbReference type="InterPro" id="IPR003439">
    <property type="entry name" value="ABC_transporter-like_ATP-bd"/>
</dbReference>
<evidence type="ECO:0000313" key="8">
    <source>
        <dbReference type="Proteomes" id="UP001575652"/>
    </source>
</evidence>